<dbReference type="RefSeq" id="WP_123688573.1">
    <property type="nucleotide sequence ID" value="NZ_AP019700.1"/>
</dbReference>
<evidence type="ECO:0000256" key="3">
    <source>
        <dbReference type="ARBA" id="ARBA00005708"/>
    </source>
</evidence>
<gene>
    <name evidence="9" type="ORF">EDC65_1044</name>
</gene>
<sequence>MFAGIMPSDTAPYRILVRDLVVAASIGAYAHEHHARQRVRVNVTLDATVDPAQPEDSLRRVISYGDIVEGTRALAAGRHFNLAETLAEHIAALSLADPRAIRVTVRVEKLDVFPEAVVGVEIERRRVPA</sequence>
<evidence type="ECO:0000256" key="6">
    <source>
        <dbReference type="ARBA" id="ARBA00023239"/>
    </source>
</evidence>
<reference evidence="9 10" key="1">
    <citation type="submission" date="2018-11" db="EMBL/GenBank/DDBJ databases">
        <title>Genomic Encyclopedia of Type Strains, Phase IV (KMG-IV): sequencing the most valuable type-strain genomes for metagenomic binning, comparative biology and taxonomic classification.</title>
        <authorList>
            <person name="Goeker M."/>
        </authorList>
    </citation>
    <scope>NUCLEOTIDE SEQUENCE [LARGE SCALE GENOMIC DNA]</scope>
    <source>
        <strain evidence="9 10">DSM 5900</strain>
    </source>
</reference>
<comment type="similarity">
    <text evidence="3">Belongs to the DHNA family.</text>
</comment>
<keyword evidence="6" id="KW-0456">Lyase</keyword>
<dbReference type="GO" id="GO:0005737">
    <property type="term" value="C:cytoplasm"/>
    <property type="evidence" value="ECO:0007669"/>
    <property type="project" value="TreeGrafter"/>
</dbReference>
<evidence type="ECO:0000256" key="7">
    <source>
        <dbReference type="ARBA" id="ARBA00032903"/>
    </source>
</evidence>
<dbReference type="NCBIfam" id="TIGR00526">
    <property type="entry name" value="folB_dom"/>
    <property type="match status" value="1"/>
</dbReference>
<dbReference type="EC" id="4.1.2.25" evidence="4"/>
<evidence type="ECO:0000313" key="9">
    <source>
        <dbReference type="EMBL" id="ROQ01857.1"/>
    </source>
</evidence>
<keyword evidence="10" id="KW-1185">Reference proteome</keyword>
<dbReference type="SUPFAM" id="SSF55620">
    <property type="entry name" value="Tetrahydrobiopterin biosynthesis enzymes-like"/>
    <property type="match status" value="1"/>
</dbReference>
<dbReference type="SMART" id="SM00905">
    <property type="entry name" value="FolB"/>
    <property type="match status" value="1"/>
</dbReference>
<organism evidence="9 10">
    <name type="scientific">Stella humosa</name>
    <dbReference type="NCBI Taxonomy" id="94"/>
    <lineage>
        <taxon>Bacteria</taxon>
        <taxon>Pseudomonadati</taxon>
        <taxon>Pseudomonadota</taxon>
        <taxon>Alphaproteobacteria</taxon>
        <taxon>Rhodospirillales</taxon>
        <taxon>Stellaceae</taxon>
        <taxon>Stella</taxon>
    </lineage>
</organism>
<comment type="catalytic activity">
    <reaction evidence="1">
        <text>7,8-dihydroneopterin = 6-hydroxymethyl-7,8-dihydropterin + glycolaldehyde</text>
        <dbReference type="Rhea" id="RHEA:10540"/>
        <dbReference type="ChEBI" id="CHEBI:17001"/>
        <dbReference type="ChEBI" id="CHEBI:17071"/>
        <dbReference type="ChEBI" id="CHEBI:44841"/>
        <dbReference type="EC" id="4.1.2.25"/>
    </reaction>
</comment>
<evidence type="ECO:0000313" key="10">
    <source>
        <dbReference type="Proteomes" id="UP000278222"/>
    </source>
</evidence>
<evidence type="ECO:0000256" key="1">
    <source>
        <dbReference type="ARBA" id="ARBA00001353"/>
    </source>
</evidence>
<accession>A0A3N1MGH3</accession>
<dbReference type="OrthoDB" id="5297888at2"/>
<evidence type="ECO:0000256" key="2">
    <source>
        <dbReference type="ARBA" id="ARBA00005013"/>
    </source>
</evidence>
<dbReference type="PANTHER" id="PTHR42844">
    <property type="entry name" value="DIHYDRONEOPTERIN ALDOLASE 1-RELATED"/>
    <property type="match status" value="1"/>
</dbReference>
<dbReference type="InterPro" id="IPR006157">
    <property type="entry name" value="FolB_dom"/>
</dbReference>
<evidence type="ECO:0000259" key="8">
    <source>
        <dbReference type="SMART" id="SM00905"/>
    </source>
</evidence>
<dbReference type="AlphaFoldDB" id="A0A3N1MGH3"/>
<comment type="caution">
    <text evidence="9">The sequence shown here is derived from an EMBL/GenBank/DDBJ whole genome shotgun (WGS) entry which is preliminary data.</text>
</comment>
<evidence type="ECO:0000256" key="4">
    <source>
        <dbReference type="ARBA" id="ARBA00013043"/>
    </source>
</evidence>
<comment type="pathway">
    <text evidence="2">Cofactor biosynthesis; tetrahydrofolate biosynthesis; 2-amino-4-hydroxy-6-hydroxymethyl-7,8-dihydropteridine diphosphate from 7,8-dihydroneopterin triphosphate: step 3/4.</text>
</comment>
<proteinExistence type="inferred from homology"/>
<protein>
    <recommendedName>
        <fullName evidence="4">dihydroneopterin aldolase</fullName>
        <ecNumber evidence="4">4.1.2.25</ecNumber>
    </recommendedName>
    <alternativeName>
        <fullName evidence="7">7,8-dihydroneopterin aldolase</fullName>
    </alternativeName>
</protein>
<dbReference type="Pfam" id="PF02152">
    <property type="entry name" value="FolB"/>
    <property type="match status" value="1"/>
</dbReference>
<dbReference type="GO" id="GO:0046656">
    <property type="term" value="P:folic acid biosynthetic process"/>
    <property type="evidence" value="ECO:0007669"/>
    <property type="project" value="UniProtKB-KW"/>
</dbReference>
<dbReference type="Proteomes" id="UP000278222">
    <property type="component" value="Unassembled WGS sequence"/>
</dbReference>
<dbReference type="InterPro" id="IPR043133">
    <property type="entry name" value="GTP-CH-I_C/QueF"/>
</dbReference>
<evidence type="ECO:0000256" key="5">
    <source>
        <dbReference type="ARBA" id="ARBA00022909"/>
    </source>
</evidence>
<keyword evidence="5" id="KW-0289">Folate biosynthesis</keyword>
<dbReference type="Gene3D" id="3.30.1130.10">
    <property type="match status" value="1"/>
</dbReference>
<dbReference type="GO" id="GO:0004150">
    <property type="term" value="F:dihydroneopterin aldolase activity"/>
    <property type="evidence" value="ECO:0007669"/>
    <property type="project" value="UniProtKB-EC"/>
</dbReference>
<dbReference type="InterPro" id="IPR006156">
    <property type="entry name" value="Dihydroneopterin_aldolase"/>
</dbReference>
<dbReference type="PANTHER" id="PTHR42844:SF1">
    <property type="entry name" value="DIHYDRONEOPTERIN ALDOLASE 1-RELATED"/>
    <property type="match status" value="1"/>
</dbReference>
<name>A0A3N1MGH3_9PROT</name>
<dbReference type="EMBL" id="RJKX01000011">
    <property type="protein sequence ID" value="ROQ01857.1"/>
    <property type="molecule type" value="Genomic_DNA"/>
</dbReference>
<feature type="domain" description="Dihydroneopterin aldolase/epimerase" evidence="8">
    <location>
        <begin position="15"/>
        <end position="124"/>
    </location>
</feature>